<gene>
    <name evidence="2" type="ORF">I6N95_26665</name>
</gene>
<dbReference type="AlphaFoldDB" id="A0A940PIK0"/>
<evidence type="ECO:0000313" key="3">
    <source>
        <dbReference type="Proteomes" id="UP000674938"/>
    </source>
</evidence>
<organism evidence="2 3">
    <name type="scientific">Vagococcus allomyrinae</name>
    <dbReference type="NCBI Taxonomy" id="2794353"/>
    <lineage>
        <taxon>Bacteria</taxon>
        <taxon>Bacillati</taxon>
        <taxon>Bacillota</taxon>
        <taxon>Bacilli</taxon>
        <taxon>Lactobacillales</taxon>
        <taxon>Enterococcaceae</taxon>
        <taxon>Vagococcus</taxon>
    </lineage>
</organism>
<keyword evidence="1" id="KW-0175">Coiled coil</keyword>
<evidence type="ECO:0000313" key="2">
    <source>
        <dbReference type="EMBL" id="MBP1044598.1"/>
    </source>
</evidence>
<dbReference type="Proteomes" id="UP000674938">
    <property type="component" value="Unassembled WGS sequence"/>
</dbReference>
<sequence length="138" mass="16145">MDRAEVLTSKIRQKEEQIRDVEFGIRKLEKELLELYQAAEHEEKVNAIFFSMKESKARQFSNLKNNVEGIKFSVSLSENMMDLVNGNLAQQTEESIKHAIRVIELKISQTEQEIIRLKTTQNGYEIVLSNLYSQRRQL</sequence>
<proteinExistence type="predicted"/>
<protein>
    <submittedName>
        <fullName evidence="2">Uncharacterized protein</fullName>
    </submittedName>
</protein>
<evidence type="ECO:0000256" key="1">
    <source>
        <dbReference type="SAM" id="Coils"/>
    </source>
</evidence>
<dbReference type="EMBL" id="JAEEGA010000034">
    <property type="protein sequence ID" value="MBP1044598.1"/>
    <property type="molecule type" value="Genomic_DNA"/>
</dbReference>
<keyword evidence="3" id="KW-1185">Reference proteome</keyword>
<accession>A0A940PIK0</accession>
<dbReference type="RefSeq" id="WP_209533162.1">
    <property type="nucleotide sequence ID" value="NZ_JAEEGA010000034.1"/>
</dbReference>
<comment type="caution">
    <text evidence="2">The sequence shown here is derived from an EMBL/GenBank/DDBJ whole genome shotgun (WGS) entry which is preliminary data.</text>
</comment>
<name>A0A940PIK0_9ENTE</name>
<feature type="coiled-coil region" evidence="1">
    <location>
        <begin position="11"/>
        <end position="45"/>
    </location>
</feature>
<reference evidence="2" key="1">
    <citation type="submission" date="2020-12" db="EMBL/GenBank/DDBJ databases">
        <title>Vagococcus allomyrinae sp. nov. and Enterococcus lavae sp. nov., isolated from the larvae of Allomyrina dichotoma.</title>
        <authorList>
            <person name="Lee S.D."/>
        </authorList>
    </citation>
    <scope>NUCLEOTIDE SEQUENCE</scope>
    <source>
        <strain evidence="2">BWB3-3</strain>
    </source>
</reference>